<keyword evidence="8 9" id="KW-0472">Membrane</keyword>
<sequence>MQLERPCRERKIEKPIMGLCRNRKMWRVFSVVIVVTFLGGCFMAISSLMKVDSNQEVEAARNAVQHVKKEGALRRDEGRDYNSREHLKEKSNIMQIHESVARGRNKTLKSRSGEPIELLAALAKMKNTANKTHAKIPGMPNMQETADWDDPATWPPPNYNLHAFYYPWYGSPEFDKTYLHWNHEILRHWSEKEAKKWPSGRWQPPGEIGANFYPQLGPYSSRNPAVIEDHMKQLRLAGIGVISMSWYRAGLADDQGKPSDDMMPTYLDMAHKYKIKMTFHCEPYKGRSEVTFREDVRYIIDTYGMHPAFYRYKFKGRLLPMFYVYDSYLTNSSDWARLFGINDELSLRNSIYDGIFLGLYLDTQHRSDILGSLFDGFYTYFASNGFTYGSRWKNWKLLADFAQKRDLLFVPSVGPGYVDTRVRPWNKMNTKHRSDGDYYDRSLQAAVKVKPDLISLTSFNEWHEGTQIERAVPKTFNNYTYLDYGPEGPNKYLLQTQKWAKIFKGTG</sequence>
<dbReference type="GO" id="GO:0004559">
    <property type="term" value="F:alpha-mannosidase activity"/>
    <property type="evidence" value="ECO:0000318"/>
    <property type="project" value="GO_Central"/>
</dbReference>
<dbReference type="InterPro" id="IPR026071">
    <property type="entry name" value="Glyco_Hydrolase_99"/>
</dbReference>
<feature type="transmembrane region" description="Helical" evidence="9">
    <location>
        <begin position="26"/>
        <end position="49"/>
    </location>
</feature>
<organism evidence="10 11">
    <name type="scientific">Strongylocentrotus purpuratus</name>
    <name type="common">Purple sea urchin</name>
    <dbReference type="NCBI Taxonomy" id="7668"/>
    <lineage>
        <taxon>Eukaryota</taxon>
        <taxon>Metazoa</taxon>
        <taxon>Echinodermata</taxon>
        <taxon>Eleutherozoa</taxon>
        <taxon>Echinozoa</taxon>
        <taxon>Echinoidea</taxon>
        <taxon>Euechinoidea</taxon>
        <taxon>Echinacea</taxon>
        <taxon>Camarodonta</taxon>
        <taxon>Echinidea</taxon>
        <taxon>Strongylocentrotidae</taxon>
        <taxon>Strongylocentrotus</taxon>
    </lineage>
</organism>
<protein>
    <submittedName>
        <fullName evidence="10">Uncharacterized protein</fullName>
    </submittedName>
</protein>
<dbReference type="Pfam" id="PF16317">
    <property type="entry name" value="Glyco_hydro_99"/>
    <property type="match status" value="1"/>
</dbReference>
<dbReference type="AlphaFoldDB" id="A0A7M7RH52"/>
<evidence type="ECO:0000256" key="6">
    <source>
        <dbReference type="ARBA" id="ARBA00022989"/>
    </source>
</evidence>
<comment type="subcellular location">
    <subcellularLocation>
        <location evidence="1">Golgi apparatus membrane</location>
        <topology evidence="1">Single-pass type II membrane protein</topology>
    </subcellularLocation>
</comment>
<evidence type="ECO:0000313" key="10">
    <source>
        <dbReference type="EnsemblMetazoa" id="XP_796542"/>
    </source>
</evidence>
<dbReference type="FunFam" id="3.20.20.80:FF:000177">
    <property type="entry name" value="MANEAL isoform 4"/>
    <property type="match status" value="1"/>
</dbReference>
<dbReference type="OMA" id="GFLDYNP"/>
<keyword evidence="11" id="KW-1185">Reference proteome</keyword>
<evidence type="ECO:0000256" key="1">
    <source>
        <dbReference type="ARBA" id="ARBA00004323"/>
    </source>
</evidence>
<evidence type="ECO:0000256" key="5">
    <source>
        <dbReference type="ARBA" id="ARBA00022968"/>
    </source>
</evidence>
<dbReference type="FunCoup" id="A0A7M7RH52">
    <property type="interactions" value="150"/>
</dbReference>
<dbReference type="EnsemblMetazoa" id="XM_791449">
    <property type="protein sequence ID" value="XP_796542"/>
    <property type="gene ID" value="LOC591903"/>
</dbReference>
<reference evidence="11" key="1">
    <citation type="submission" date="2015-02" db="EMBL/GenBank/DDBJ databases">
        <title>Genome sequencing for Strongylocentrotus purpuratus.</title>
        <authorList>
            <person name="Murali S."/>
            <person name="Liu Y."/>
            <person name="Vee V."/>
            <person name="English A."/>
            <person name="Wang M."/>
            <person name="Skinner E."/>
            <person name="Han Y."/>
            <person name="Muzny D.M."/>
            <person name="Worley K.C."/>
            <person name="Gibbs R.A."/>
        </authorList>
    </citation>
    <scope>NUCLEOTIDE SEQUENCE</scope>
</reference>
<dbReference type="PANTHER" id="PTHR13572:SF4">
    <property type="entry name" value="RE57134P"/>
    <property type="match status" value="1"/>
</dbReference>
<keyword evidence="3 9" id="KW-0812">Transmembrane</keyword>
<evidence type="ECO:0000256" key="7">
    <source>
        <dbReference type="ARBA" id="ARBA00023034"/>
    </source>
</evidence>
<accession>A0A7M7RH52</accession>
<comment type="similarity">
    <text evidence="2">Belongs to the glycosyl hydrolase 99 family.</text>
</comment>
<evidence type="ECO:0000256" key="2">
    <source>
        <dbReference type="ARBA" id="ARBA00009559"/>
    </source>
</evidence>
<reference evidence="10" key="2">
    <citation type="submission" date="2021-01" db="UniProtKB">
        <authorList>
            <consortium name="EnsemblMetazoa"/>
        </authorList>
    </citation>
    <scope>IDENTIFICATION</scope>
</reference>
<dbReference type="RefSeq" id="XP_796542.3">
    <property type="nucleotide sequence ID" value="XM_791449.5"/>
</dbReference>
<evidence type="ECO:0000256" key="9">
    <source>
        <dbReference type="SAM" id="Phobius"/>
    </source>
</evidence>
<evidence type="ECO:0000313" key="11">
    <source>
        <dbReference type="Proteomes" id="UP000007110"/>
    </source>
</evidence>
<dbReference type="Proteomes" id="UP000007110">
    <property type="component" value="Unassembled WGS sequence"/>
</dbReference>
<keyword evidence="4" id="KW-0378">Hydrolase</keyword>
<dbReference type="InParanoid" id="A0A7M7RH52"/>
<dbReference type="Gene3D" id="3.20.20.80">
    <property type="entry name" value="Glycosidases"/>
    <property type="match status" value="1"/>
</dbReference>
<dbReference type="PANTHER" id="PTHR13572">
    <property type="entry name" value="ENDO-ALPHA-1,2-MANNOSIDASE"/>
    <property type="match status" value="1"/>
</dbReference>
<evidence type="ECO:0000256" key="3">
    <source>
        <dbReference type="ARBA" id="ARBA00022692"/>
    </source>
</evidence>
<keyword evidence="6 9" id="KW-1133">Transmembrane helix</keyword>
<dbReference type="OrthoDB" id="406152at2759"/>
<evidence type="ECO:0000256" key="4">
    <source>
        <dbReference type="ARBA" id="ARBA00022801"/>
    </source>
</evidence>
<dbReference type="KEGG" id="spu:591903"/>
<name>A0A7M7RH52_STRPU</name>
<keyword evidence="5" id="KW-0735">Signal-anchor</keyword>
<evidence type="ECO:0000256" key="8">
    <source>
        <dbReference type="ARBA" id="ARBA00023136"/>
    </source>
</evidence>
<keyword evidence="7" id="KW-0333">Golgi apparatus</keyword>
<proteinExistence type="inferred from homology"/>
<dbReference type="GO" id="GO:0000139">
    <property type="term" value="C:Golgi membrane"/>
    <property type="evidence" value="ECO:0007669"/>
    <property type="project" value="UniProtKB-SubCell"/>
</dbReference>
<dbReference type="CDD" id="cd11574">
    <property type="entry name" value="GH99"/>
    <property type="match status" value="1"/>
</dbReference>
<dbReference type="GeneID" id="591903"/>